<keyword evidence="1 2" id="KW-0812">Transmembrane</keyword>
<keyword evidence="1" id="KW-0472">Membrane</keyword>
<dbReference type="VEuPathDB" id="TriTrypDB:BSAL_84790"/>
<evidence type="ECO:0000313" key="3">
    <source>
        <dbReference type="Proteomes" id="UP000051952"/>
    </source>
</evidence>
<protein>
    <submittedName>
        <fullName evidence="2">Transmembrane protein, putative</fullName>
    </submittedName>
</protein>
<keyword evidence="3" id="KW-1185">Reference proteome</keyword>
<dbReference type="Proteomes" id="UP000051952">
    <property type="component" value="Unassembled WGS sequence"/>
</dbReference>
<name>A0A0S4J7D1_BODSA</name>
<dbReference type="EMBL" id="CYKH01000987">
    <property type="protein sequence ID" value="CUG75820.1"/>
    <property type="molecule type" value="Genomic_DNA"/>
</dbReference>
<feature type="transmembrane region" description="Helical" evidence="1">
    <location>
        <begin position="26"/>
        <end position="48"/>
    </location>
</feature>
<feature type="transmembrane region" description="Helical" evidence="1">
    <location>
        <begin position="211"/>
        <end position="231"/>
    </location>
</feature>
<accession>A0A0S4J7D1</accession>
<feature type="transmembrane region" description="Helical" evidence="1">
    <location>
        <begin position="124"/>
        <end position="143"/>
    </location>
</feature>
<proteinExistence type="predicted"/>
<gene>
    <name evidence="2" type="ORF">BSAL_84790</name>
</gene>
<organism evidence="2 3">
    <name type="scientific">Bodo saltans</name>
    <name type="common">Flagellated protozoan</name>
    <dbReference type="NCBI Taxonomy" id="75058"/>
    <lineage>
        <taxon>Eukaryota</taxon>
        <taxon>Discoba</taxon>
        <taxon>Euglenozoa</taxon>
        <taxon>Kinetoplastea</taxon>
        <taxon>Metakinetoplastina</taxon>
        <taxon>Eubodonida</taxon>
        <taxon>Bodonidae</taxon>
        <taxon>Bodo</taxon>
    </lineage>
</organism>
<reference evidence="3" key="1">
    <citation type="submission" date="2015-09" db="EMBL/GenBank/DDBJ databases">
        <authorList>
            <consortium name="Pathogen Informatics"/>
        </authorList>
    </citation>
    <scope>NUCLEOTIDE SEQUENCE [LARGE SCALE GENOMIC DNA]</scope>
    <source>
        <strain evidence="3">Lake Konstanz</strain>
    </source>
</reference>
<dbReference type="AlphaFoldDB" id="A0A0S4J7D1"/>
<sequence length="303" mass="31744">MVFYGFLQEPTVGAAVACIASSDTGVAAVVLGTVVGGTWLALPCVFVWHVCVRHSPLPLATIPTRRVRSTQLRWERVGRMLEWLCAEREEWVAAVGGATGNAAARLVKVRFGALFEAFRGGTHWYFAVDVLLGALTGVVIGAAESVDSADACAAAVWGTSCVLAIAALSVVLCVVLRPHVVRCELLVAVCVSALAVVAAGLQLAGEMSASAAVSLAASVLALLPFVARLAWRACKLEPSARRHVVGDATSSAKRTPHAASADASVLHVLPSNFLVTPARPAAFLAAAQQEEMLRLLLDCICRR</sequence>
<keyword evidence="1" id="KW-1133">Transmembrane helix</keyword>
<evidence type="ECO:0000256" key="1">
    <source>
        <dbReference type="SAM" id="Phobius"/>
    </source>
</evidence>
<feature type="transmembrane region" description="Helical" evidence="1">
    <location>
        <begin position="185"/>
        <end position="205"/>
    </location>
</feature>
<evidence type="ECO:0000313" key="2">
    <source>
        <dbReference type="EMBL" id="CUG75820.1"/>
    </source>
</evidence>
<feature type="transmembrane region" description="Helical" evidence="1">
    <location>
        <begin position="155"/>
        <end position="176"/>
    </location>
</feature>